<evidence type="ECO:0000256" key="6">
    <source>
        <dbReference type="ARBA" id="ARBA00022837"/>
    </source>
</evidence>
<dbReference type="Proteomes" id="UP000549394">
    <property type="component" value="Unassembled WGS sequence"/>
</dbReference>
<dbReference type="Pfam" id="PF13499">
    <property type="entry name" value="EF-hand_7"/>
    <property type="match status" value="2"/>
</dbReference>
<dbReference type="FunFam" id="1.10.238.10:FF:000104">
    <property type="entry name" value="calumenin isoform X1"/>
    <property type="match status" value="1"/>
</dbReference>
<dbReference type="InterPro" id="IPR002048">
    <property type="entry name" value="EF_hand_dom"/>
</dbReference>
<dbReference type="EMBL" id="CAJFCJ010000003">
    <property type="protein sequence ID" value="CAD5112910.1"/>
    <property type="molecule type" value="Genomic_DNA"/>
</dbReference>
<dbReference type="SMART" id="SM00054">
    <property type="entry name" value="EFh"/>
    <property type="match status" value="5"/>
</dbReference>
<accession>A0A7I8VCD8</accession>
<dbReference type="InterPro" id="IPR018247">
    <property type="entry name" value="EF_Hand_1_Ca_BS"/>
</dbReference>
<evidence type="ECO:0000259" key="13">
    <source>
        <dbReference type="PROSITE" id="PS50222"/>
    </source>
</evidence>
<dbReference type="CDD" id="cd16226">
    <property type="entry name" value="EFh_CREC_Calumenin_like"/>
    <property type="match status" value="1"/>
</dbReference>
<dbReference type="GO" id="GO:0005788">
    <property type="term" value="C:endoplasmic reticulum lumen"/>
    <property type="evidence" value="ECO:0007669"/>
    <property type="project" value="UniProtKB-SubCell"/>
</dbReference>
<evidence type="ECO:0000313" key="14">
    <source>
        <dbReference type="EMBL" id="CAD5112910.1"/>
    </source>
</evidence>
<dbReference type="InterPro" id="IPR011992">
    <property type="entry name" value="EF-hand-dom_pair"/>
</dbReference>
<feature type="chain" id="PRO_5029579866" description="Reticulocalbin-3" evidence="12">
    <location>
        <begin position="20"/>
        <end position="321"/>
    </location>
</feature>
<feature type="domain" description="EF-hand" evidence="13">
    <location>
        <begin position="191"/>
        <end position="226"/>
    </location>
</feature>
<dbReference type="FunFam" id="1.10.238.10:FF:000090">
    <property type="entry name" value="calumenin isoform X2"/>
    <property type="match status" value="1"/>
</dbReference>
<proteinExistence type="predicted"/>
<feature type="signal peptide" evidence="12">
    <location>
        <begin position="1"/>
        <end position="19"/>
    </location>
</feature>
<keyword evidence="4" id="KW-0677">Repeat</keyword>
<dbReference type="PROSITE" id="PS50222">
    <property type="entry name" value="EF_HAND_2"/>
    <property type="match status" value="5"/>
</dbReference>
<sequence length="321" mass="37850">MKTYCHIIFSFLIVSATFSAIPKPHRELNKILEKKLSDIDHGAGELHNSEFDHEAFLGRNEAKDFENLSPTESKEKLGKIYDKIDKDGDGFVTERELRTWIQYVQTRYTSTDTDNHWKDFKNDLQDNLLNFESYKRITYGPGSETEEDDESVKNLIKRDERRWNKADLNNDSLLSREEFVYFLHPEDAEYMRDVVVDETIEDIDRNGDGKIDIEEFIRDLWREEDEEGDGSEPSWIKEERDQFINYRDKNKDGFMDRDEVKDWIIPEDYDHSDSEAKHLIQEADISKDGKLTKDEVLEKYDLFVGSQATDFGEALGRHDEF</sequence>
<evidence type="ECO:0000256" key="12">
    <source>
        <dbReference type="SAM" id="SignalP"/>
    </source>
</evidence>
<dbReference type="SUPFAM" id="SSF47473">
    <property type="entry name" value="EF-hand"/>
    <property type="match status" value="2"/>
</dbReference>
<comment type="function">
    <text evidence="9">Probable molecular chaperone assisting protein biosynthesis and transport in the endoplasmic reticulum. Required for the proper biosynthesis and transport of pulmonary surfactant-associated protein A/SP-A, pulmonary surfactant-associated protein D/SP-D and the lipid transporter ABCA3. By regulating both the proper expression and the degradation through the endoplasmic reticulum-associated protein degradation pathway of these proteins plays a crucial role in pulmonary surfactant homeostasis. Has an anti-fibrotic activity by negatively regulating the secretion of type I and type III collagens. This calcium-binding protein also transiently associates with immature PCSK6 and regulates its secretion.</text>
</comment>
<dbReference type="PANTHER" id="PTHR10827">
    <property type="entry name" value="RETICULOCALBIN"/>
    <property type="match status" value="1"/>
</dbReference>
<organism evidence="14 15">
    <name type="scientific">Dimorphilus gyrociliatus</name>
    <dbReference type="NCBI Taxonomy" id="2664684"/>
    <lineage>
        <taxon>Eukaryota</taxon>
        <taxon>Metazoa</taxon>
        <taxon>Spiralia</taxon>
        <taxon>Lophotrochozoa</taxon>
        <taxon>Annelida</taxon>
        <taxon>Polychaeta</taxon>
        <taxon>Polychaeta incertae sedis</taxon>
        <taxon>Dinophilidae</taxon>
        <taxon>Dimorphilus</taxon>
    </lineage>
</organism>
<keyword evidence="8" id="KW-0143">Chaperone</keyword>
<evidence type="ECO:0000256" key="9">
    <source>
        <dbReference type="ARBA" id="ARBA00056975"/>
    </source>
</evidence>
<dbReference type="PANTHER" id="PTHR10827:SF52">
    <property type="entry name" value="IP16409P"/>
    <property type="match status" value="1"/>
</dbReference>
<keyword evidence="15" id="KW-1185">Reference proteome</keyword>
<keyword evidence="5" id="KW-0256">Endoplasmic reticulum</keyword>
<gene>
    <name evidence="14" type="ORF">DGYR_LOCUS1976</name>
</gene>
<dbReference type="Pfam" id="PF13202">
    <property type="entry name" value="EF-hand_5"/>
    <property type="match status" value="1"/>
</dbReference>
<evidence type="ECO:0000256" key="3">
    <source>
        <dbReference type="ARBA" id="ARBA00022729"/>
    </source>
</evidence>
<feature type="domain" description="EF-hand" evidence="13">
    <location>
        <begin position="72"/>
        <end position="107"/>
    </location>
</feature>
<evidence type="ECO:0000256" key="7">
    <source>
        <dbReference type="ARBA" id="ARBA00023180"/>
    </source>
</evidence>
<dbReference type="GO" id="GO:0015031">
    <property type="term" value="P:protein transport"/>
    <property type="evidence" value="ECO:0007669"/>
    <property type="project" value="UniProtKB-ARBA"/>
</dbReference>
<comment type="subunit">
    <text evidence="10">Interacts with PCSK6 (immature form including the propeptide); probably involved in the maturation and the secretion of PCSK6.</text>
</comment>
<dbReference type="GO" id="GO:0005509">
    <property type="term" value="F:calcium ion binding"/>
    <property type="evidence" value="ECO:0007669"/>
    <property type="project" value="InterPro"/>
</dbReference>
<feature type="domain" description="EF-hand" evidence="13">
    <location>
        <begin position="235"/>
        <end position="270"/>
    </location>
</feature>
<evidence type="ECO:0000313" key="15">
    <source>
        <dbReference type="Proteomes" id="UP000549394"/>
    </source>
</evidence>
<dbReference type="Gene3D" id="1.10.238.10">
    <property type="entry name" value="EF-hand"/>
    <property type="match status" value="2"/>
</dbReference>
<evidence type="ECO:0000256" key="5">
    <source>
        <dbReference type="ARBA" id="ARBA00022824"/>
    </source>
</evidence>
<feature type="domain" description="EF-hand" evidence="13">
    <location>
        <begin position="271"/>
        <end position="306"/>
    </location>
</feature>
<keyword evidence="3 12" id="KW-0732">Signal</keyword>
<evidence type="ECO:0000256" key="2">
    <source>
        <dbReference type="ARBA" id="ARBA00022723"/>
    </source>
</evidence>
<keyword evidence="6" id="KW-0106">Calcium</keyword>
<evidence type="ECO:0000256" key="1">
    <source>
        <dbReference type="ARBA" id="ARBA00004319"/>
    </source>
</evidence>
<reference evidence="14 15" key="1">
    <citation type="submission" date="2020-08" db="EMBL/GenBank/DDBJ databases">
        <authorList>
            <person name="Hejnol A."/>
        </authorList>
    </citation>
    <scope>NUCLEOTIDE SEQUENCE [LARGE SCALE GENOMIC DNA]</scope>
</reference>
<dbReference type="AlphaFoldDB" id="A0A7I8VCD8"/>
<feature type="domain" description="EF-hand" evidence="13">
    <location>
        <begin position="154"/>
        <end position="189"/>
    </location>
</feature>
<evidence type="ECO:0000256" key="4">
    <source>
        <dbReference type="ARBA" id="ARBA00022737"/>
    </source>
</evidence>
<dbReference type="PROSITE" id="PS00018">
    <property type="entry name" value="EF_HAND_1"/>
    <property type="match status" value="4"/>
</dbReference>
<name>A0A7I8VCD8_9ANNE</name>
<protein>
    <recommendedName>
        <fullName evidence="11">Reticulocalbin-3</fullName>
    </recommendedName>
</protein>
<evidence type="ECO:0000256" key="11">
    <source>
        <dbReference type="ARBA" id="ARBA00072696"/>
    </source>
</evidence>
<evidence type="ECO:0000256" key="10">
    <source>
        <dbReference type="ARBA" id="ARBA00063143"/>
    </source>
</evidence>
<keyword evidence="2" id="KW-0479">Metal-binding</keyword>
<evidence type="ECO:0000256" key="8">
    <source>
        <dbReference type="ARBA" id="ARBA00023186"/>
    </source>
</evidence>
<comment type="caution">
    <text evidence="14">The sequence shown here is derived from an EMBL/GenBank/DDBJ whole genome shotgun (WGS) entry which is preliminary data.</text>
</comment>
<keyword evidence="7" id="KW-0325">Glycoprotein</keyword>
<dbReference type="OrthoDB" id="293868at2759"/>
<comment type="subcellular location">
    <subcellularLocation>
        <location evidence="1">Endoplasmic reticulum lumen</location>
    </subcellularLocation>
</comment>